<organism evidence="1 2">
    <name type="scientific">Halalkalibacillus sediminis</name>
    <dbReference type="NCBI Taxonomy" id="2018042"/>
    <lineage>
        <taxon>Bacteria</taxon>
        <taxon>Bacillati</taxon>
        <taxon>Bacillota</taxon>
        <taxon>Bacilli</taxon>
        <taxon>Bacillales</taxon>
        <taxon>Bacillaceae</taxon>
        <taxon>Halalkalibacillus</taxon>
    </lineage>
</organism>
<dbReference type="Proteomes" id="UP000243524">
    <property type="component" value="Unassembled WGS sequence"/>
</dbReference>
<dbReference type="AlphaFoldDB" id="A0A2I0QTY7"/>
<protein>
    <submittedName>
        <fullName evidence="1">Uncharacterized protein</fullName>
    </submittedName>
</protein>
<dbReference type="EMBL" id="PJNH01000002">
    <property type="protein sequence ID" value="PKR77560.1"/>
    <property type="molecule type" value="Genomic_DNA"/>
</dbReference>
<keyword evidence="2" id="KW-1185">Reference proteome</keyword>
<sequence>MFHSGICRGDKVNNLDDLFTDLEEYRTPQEMKLYFEKKKQIINNNEKYISIARLKTGKVKKFIEEFYPLYLFSQSRFVDNYAKCKIILGNQGYDASIVQKDDTESFIELTSYIDGKWEYQDAKRLNSRGYGDIRFGDYKNLNARGNDYLKDVLKNIKKKSLKDYSGISLLFAVDTFDYFEVYDHSSKPFIKELIKEIKSFKFKADKMYLMVINNQNASQIDQNIYPIS</sequence>
<proteinExistence type="predicted"/>
<gene>
    <name evidence="1" type="ORF">CEY16_06365</name>
</gene>
<reference evidence="1 2" key="1">
    <citation type="submission" date="2017-06" db="EMBL/GenBank/DDBJ databases">
        <title>the draft geome sequence of Illustriluteabacillus marina B3227.</title>
        <authorList>
            <person name="He R.-H."/>
            <person name="Du Z.-J."/>
        </authorList>
    </citation>
    <scope>NUCLEOTIDE SEQUENCE [LARGE SCALE GENOMIC DNA]</scope>
    <source>
        <strain evidence="1 2">B3227</strain>
    </source>
</reference>
<comment type="caution">
    <text evidence="1">The sequence shown here is derived from an EMBL/GenBank/DDBJ whole genome shotgun (WGS) entry which is preliminary data.</text>
</comment>
<name>A0A2I0QTY7_9BACI</name>
<accession>A0A2I0QTY7</accession>
<dbReference type="OrthoDB" id="2357219at2"/>
<evidence type="ECO:0000313" key="1">
    <source>
        <dbReference type="EMBL" id="PKR77560.1"/>
    </source>
</evidence>
<evidence type="ECO:0000313" key="2">
    <source>
        <dbReference type="Proteomes" id="UP000243524"/>
    </source>
</evidence>